<gene>
    <name evidence="1" type="ORF">V6624_16300</name>
</gene>
<dbReference type="RefSeq" id="WP_338839363.1">
    <property type="nucleotide sequence ID" value="NZ_CP147988.1"/>
</dbReference>
<keyword evidence="2" id="KW-1185">Reference proteome</keyword>
<dbReference type="Proteomes" id="UP001447857">
    <property type="component" value="Chromosome"/>
</dbReference>
<evidence type="ECO:0000313" key="1">
    <source>
        <dbReference type="EMBL" id="WXK48592.1"/>
    </source>
</evidence>
<name>A0ABZ2Q5W6_9FLAO</name>
<sequence>MRLVVCLFLFLVPTLNYGFKKNVTPYSIVISKAVLIVDGTISKVFKNDYQFTINEFVKGKSSQKINVTIWKEWICDPRIKQLRAGQRLILFLEKSTNGNYYPINDSTGELYVDNNTFIDIFLPKDFTNPTVLKKGICMFLETYKCYGNLSDRFYSNMYFVRNKSIFEIYEMKMTNSSFAYLVDGAEYYKVNEFQQFQFIKNYSTNSKTANSSG</sequence>
<reference evidence="1 2" key="1">
    <citation type="submission" date="2024-02" db="EMBL/GenBank/DDBJ databases">
        <title>complete genome of Flavobacterium ginsenosidimutans Str. YTB16.</title>
        <authorList>
            <person name="Wang Q."/>
        </authorList>
    </citation>
    <scope>NUCLEOTIDE SEQUENCE [LARGE SCALE GENOMIC DNA]</scope>
    <source>
        <strain evidence="1 2">YTB16</strain>
    </source>
</reference>
<evidence type="ECO:0000313" key="2">
    <source>
        <dbReference type="Proteomes" id="UP001447857"/>
    </source>
</evidence>
<dbReference type="EMBL" id="CP147988">
    <property type="protein sequence ID" value="WXK48592.1"/>
    <property type="molecule type" value="Genomic_DNA"/>
</dbReference>
<protein>
    <submittedName>
        <fullName evidence="1">Uncharacterized protein</fullName>
    </submittedName>
</protein>
<organism evidence="1 2">
    <name type="scientific">Flavobacterium ginsenosidimutans</name>
    <dbReference type="NCBI Taxonomy" id="687844"/>
    <lineage>
        <taxon>Bacteria</taxon>
        <taxon>Pseudomonadati</taxon>
        <taxon>Bacteroidota</taxon>
        <taxon>Flavobacteriia</taxon>
        <taxon>Flavobacteriales</taxon>
        <taxon>Flavobacteriaceae</taxon>
        <taxon>Flavobacterium</taxon>
    </lineage>
</organism>
<proteinExistence type="predicted"/>
<accession>A0ABZ2Q5W6</accession>